<dbReference type="Pfam" id="PF07883">
    <property type="entry name" value="Cupin_2"/>
    <property type="match status" value="1"/>
</dbReference>
<dbReference type="Gene3D" id="2.60.120.10">
    <property type="entry name" value="Jelly Rolls"/>
    <property type="match status" value="1"/>
</dbReference>
<reference evidence="2 3" key="2">
    <citation type="submission" date="2020-08" db="EMBL/GenBank/DDBJ databases">
        <authorList>
            <person name="Partida-Martinez L."/>
            <person name="Huntemann M."/>
            <person name="Clum A."/>
            <person name="Wang J."/>
            <person name="Palaniappan K."/>
            <person name="Ritter S."/>
            <person name="Chen I.-M."/>
            <person name="Stamatis D."/>
            <person name="Reddy T."/>
            <person name="O'Malley R."/>
            <person name="Daum C."/>
            <person name="Shapiro N."/>
            <person name="Ivanova N."/>
            <person name="Kyrpides N."/>
            <person name="Woyke T."/>
        </authorList>
    </citation>
    <scope>NUCLEOTIDE SEQUENCE [LARGE SCALE GENOMIC DNA]</scope>
    <source>
        <strain evidence="2 3">RAS26</strain>
    </source>
</reference>
<evidence type="ECO:0000313" key="2">
    <source>
        <dbReference type="EMBL" id="MBB2924795.1"/>
    </source>
</evidence>
<dbReference type="InterPro" id="IPR006045">
    <property type="entry name" value="Cupin_1"/>
</dbReference>
<proteinExistence type="predicted"/>
<dbReference type="Proteomes" id="UP000518206">
    <property type="component" value="Unassembled WGS sequence"/>
</dbReference>
<dbReference type="PANTHER" id="PTHR36440:SF1">
    <property type="entry name" value="PUTATIVE (AFU_ORTHOLOGUE AFUA_8G07350)-RELATED"/>
    <property type="match status" value="1"/>
</dbReference>
<accession>A0A7W4UII2</accession>
<dbReference type="EMBL" id="JACHVX010000006">
    <property type="protein sequence ID" value="MBB2924795.1"/>
    <property type="molecule type" value="Genomic_DNA"/>
</dbReference>
<keyword evidence="2" id="KW-0223">Dioxygenase</keyword>
<comment type="caution">
    <text evidence="2">The sequence shown here is derived from an EMBL/GenBank/DDBJ whole genome shotgun (WGS) entry which is preliminary data.</text>
</comment>
<dbReference type="SMART" id="SM00835">
    <property type="entry name" value="Cupin_1"/>
    <property type="match status" value="1"/>
</dbReference>
<keyword evidence="2" id="KW-0560">Oxidoreductase</keyword>
<organism evidence="2 3">
    <name type="scientific">Cellulomonas cellasea</name>
    <dbReference type="NCBI Taxonomy" id="43670"/>
    <lineage>
        <taxon>Bacteria</taxon>
        <taxon>Bacillati</taxon>
        <taxon>Actinomycetota</taxon>
        <taxon>Actinomycetes</taxon>
        <taxon>Micrococcales</taxon>
        <taxon>Cellulomonadaceae</taxon>
        <taxon>Cellulomonas</taxon>
    </lineage>
</organism>
<dbReference type="GO" id="GO:0051213">
    <property type="term" value="F:dioxygenase activity"/>
    <property type="evidence" value="ECO:0007669"/>
    <property type="project" value="UniProtKB-KW"/>
</dbReference>
<dbReference type="PANTHER" id="PTHR36440">
    <property type="entry name" value="PUTATIVE (AFU_ORTHOLOGUE AFUA_8G07350)-RELATED"/>
    <property type="match status" value="1"/>
</dbReference>
<feature type="domain" description="Cupin type-1" evidence="1">
    <location>
        <begin position="34"/>
        <end position="135"/>
    </location>
</feature>
<evidence type="ECO:0000313" key="3">
    <source>
        <dbReference type="Proteomes" id="UP000518206"/>
    </source>
</evidence>
<reference evidence="2 3" key="1">
    <citation type="submission" date="2020-08" db="EMBL/GenBank/DDBJ databases">
        <title>The Agave Microbiome: Exploring the role of microbial communities in plant adaptations to desert environments.</title>
        <authorList>
            <person name="Partida-Martinez L.P."/>
        </authorList>
    </citation>
    <scope>NUCLEOTIDE SEQUENCE [LARGE SCALE GENOMIC DNA]</scope>
    <source>
        <strain evidence="2 3">RAS26</strain>
    </source>
</reference>
<gene>
    <name evidence="2" type="ORF">FHR80_003731</name>
</gene>
<dbReference type="RefSeq" id="WP_183297570.1">
    <property type="nucleotide sequence ID" value="NZ_JACHVX010000006.1"/>
</dbReference>
<name>A0A7W4UII2_9CELL</name>
<dbReference type="InterPro" id="IPR014710">
    <property type="entry name" value="RmlC-like_jellyroll"/>
</dbReference>
<evidence type="ECO:0000259" key="1">
    <source>
        <dbReference type="SMART" id="SM00835"/>
    </source>
</evidence>
<dbReference type="InterPro" id="IPR013096">
    <property type="entry name" value="Cupin_2"/>
</dbReference>
<sequence length="171" mass="17573">MSAVTEVPAGAVVRRGAEAPATWAVGGLFERLLTGVDTGGALGLSVTTQLPGAATPLHVHSREAECFYVLDGTLTYRVGDHVAQLAAGDLVWLPAGVPHAFRVTGDRPARFLALTVPDGLLDLYDAVGTPALERRPPLPDEQSVPQQAGAWLAAAPGFGITVVGPPLPPGS</sequence>
<dbReference type="SUPFAM" id="SSF51182">
    <property type="entry name" value="RmlC-like cupins"/>
    <property type="match status" value="1"/>
</dbReference>
<dbReference type="AlphaFoldDB" id="A0A7W4UII2"/>
<dbReference type="InterPro" id="IPR011051">
    <property type="entry name" value="RmlC_Cupin_sf"/>
</dbReference>
<protein>
    <submittedName>
        <fullName evidence="2">Quercetin dioxygenase-like cupin family protein</fullName>
    </submittedName>
</protein>
<dbReference type="InterPro" id="IPR053146">
    <property type="entry name" value="QDO-like"/>
</dbReference>